<evidence type="ECO:0000259" key="7">
    <source>
        <dbReference type="PROSITE" id="PS51755"/>
    </source>
</evidence>
<evidence type="ECO:0000256" key="5">
    <source>
        <dbReference type="PROSITE-ProRule" id="PRU01091"/>
    </source>
</evidence>
<dbReference type="InterPro" id="IPR051677">
    <property type="entry name" value="AfsR-DnrI-RedD_regulator"/>
</dbReference>
<accession>A0ABT4TQQ8</accession>
<keyword evidence="2" id="KW-0805">Transcription regulation</keyword>
<dbReference type="SMART" id="SM00028">
    <property type="entry name" value="TPR"/>
    <property type="match status" value="2"/>
</dbReference>
<comment type="caution">
    <text evidence="8">The sequence shown here is derived from an EMBL/GenBank/DDBJ whole genome shotgun (WGS) entry which is preliminary data.</text>
</comment>
<evidence type="ECO:0000256" key="6">
    <source>
        <dbReference type="SAM" id="MobiDB-lite"/>
    </source>
</evidence>
<dbReference type="CDD" id="cd15831">
    <property type="entry name" value="BTAD"/>
    <property type="match status" value="1"/>
</dbReference>
<keyword evidence="3 5" id="KW-0238">DNA-binding</keyword>
<dbReference type="SUPFAM" id="SSF52540">
    <property type="entry name" value="P-loop containing nucleoside triphosphate hydrolases"/>
    <property type="match status" value="1"/>
</dbReference>
<evidence type="ECO:0000256" key="1">
    <source>
        <dbReference type="ARBA" id="ARBA00005820"/>
    </source>
</evidence>
<feature type="domain" description="OmpR/PhoB-type" evidence="7">
    <location>
        <begin position="18"/>
        <end position="117"/>
    </location>
</feature>
<dbReference type="PROSITE" id="PS51755">
    <property type="entry name" value="OMPR_PHOB"/>
    <property type="match status" value="1"/>
</dbReference>
<dbReference type="EMBL" id="JAQFWP010000035">
    <property type="protein sequence ID" value="MDA2806472.1"/>
    <property type="molecule type" value="Genomic_DNA"/>
</dbReference>
<dbReference type="PANTHER" id="PTHR35807:SF1">
    <property type="entry name" value="TRANSCRIPTIONAL REGULATOR REDD"/>
    <property type="match status" value="1"/>
</dbReference>
<dbReference type="PANTHER" id="PTHR35807">
    <property type="entry name" value="TRANSCRIPTIONAL REGULATOR REDD-RELATED"/>
    <property type="match status" value="1"/>
</dbReference>
<evidence type="ECO:0000256" key="2">
    <source>
        <dbReference type="ARBA" id="ARBA00023015"/>
    </source>
</evidence>
<comment type="similarity">
    <text evidence="1">Belongs to the AfsR/DnrI/RedD regulatory family.</text>
</comment>
<dbReference type="Gene3D" id="1.25.40.10">
    <property type="entry name" value="Tetratricopeptide repeat domain"/>
    <property type="match status" value="3"/>
</dbReference>
<reference evidence="8" key="1">
    <citation type="submission" date="2023-01" db="EMBL/GenBank/DDBJ databases">
        <title>Draft genome sequence of Nocardiopsis sp. LSu2-4 isolated from halophytes.</title>
        <authorList>
            <person name="Duangmal K."/>
            <person name="Chantavorakit T."/>
        </authorList>
    </citation>
    <scope>NUCLEOTIDE SEQUENCE</scope>
    <source>
        <strain evidence="8">LSu2-4</strain>
    </source>
</reference>
<dbReference type="InterPro" id="IPR019734">
    <property type="entry name" value="TPR_rpt"/>
</dbReference>
<dbReference type="Pfam" id="PF00486">
    <property type="entry name" value="Trans_reg_C"/>
    <property type="match status" value="1"/>
</dbReference>
<dbReference type="InterPro" id="IPR027417">
    <property type="entry name" value="P-loop_NTPase"/>
</dbReference>
<dbReference type="Pfam" id="PF13424">
    <property type="entry name" value="TPR_12"/>
    <property type="match status" value="1"/>
</dbReference>
<dbReference type="Proteomes" id="UP001165685">
    <property type="component" value="Unassembled WGS sequence"/>
</dbReference>
<protein>
    <submittedName>
        <fullName evidence="8">BTAD domain-containing putative transcriptional regulator</fullName>
    </submittedName>
</protein>
<dbReference type="SMART" id="SM01043">
    <property type="entry name" value="BTAD"/>
    <property type="match status" value="1"/>
</dbReference>
<dbReference type="SUPFAM" id="SSF48452">
    <property type="entry name" value="TPR-like"/>
    <property type="match status" value="3"/>
</dbReference>
<dbReference type="PRINTS" id="PR00364">
    <property type="entry name" value="DISEASERSIST"/>
</dbReference>
<dbReference type="InterPro" id="IPR002182">
    <property type="entry name" value="NB-ARC"/>
</dbReference>
<evidence type="ECO:0000256" key="3">
    <source>
        <dbReference type="ARBA" id="ARBA00023125"/>
    </source>
</evidence>
<dbReference type="Pfam" id="PF03704">
    <property type="entry name" value="BTAD"/>
    <property type="match status" value="1"/>
</dbReference>
<dbReference type="SUPFAM" id="SSF46894">
    <property type="entry name" value="C-terminal effector domain of the bipartite response regulators"/>
    <property type="match status" value="1"/>
</dbReference>
<dbReference type="InterPro" id="IPR016032">
    <property type="entry name" value="Sig_transdc_resp-reg_C-effctor"/>
</dbReference>
<name>A0ABT4TQQ8_9ACTN</name>
<sequence>MDYGWIPRATLDAGAIGGRRARLGRERMRFSVLGPLRVRGDDGREVRLSPKLAGIVAALLCARGAPVADERLIDVLWEGDPPRSAQKSLQVYVHHLRQALGGPSTVARGPGGYSIERSDGDLDADRFGDLVDQGRRALAEGGAEPAAALFREALGLWQGPALSGVDGLPVVRDEAARLNELRWSCTEELMGAELDRGRHAEVVAELTALVHEHPFRERLRARLMLALHRSGRSAEALEVYRTGRELLVDQLGTEPGRELRELEQGVLRDDPSLAAPGSAAPPAVPLPLPAQLPADLPDFTGRERALERIHAHLAGGEPVPVVAVSGMGGVGKTALALRAAHALADEHPDGRLYVDLRGAEAEPLDPAQALSNLLHALGADGAGVPDSLDARSALFRSMVAGRRVLLVLDGAASEAQVRPLLPGAPGATVLVTGRPRLTGLDGALLVDLEVFTPGQAVELLGRIAGRERVGREPAAAERIAELCGHAPLAVRIAGARLAGRPEWRLGRMVRLLEDERRRLDELAAGDRAVRASFALSHRALGEGARRAFRLLGALEVPDFPEWAVAALMDVPTGKAQEYIEQLVDARLLSITEGPCGALRYRMHDLIRLYARELGESDEPEEERREALRRAFGGWLWLAEQATEYIPGPCYATLHGQAVRWPLPAQEASEALAEPMLWFDAEWQAMAAAVQQAGALGMHEAAWDLAGCLEKYFDVRGRFDDWRRTHESAIGACRAAGDRLGEAVLRRGLADLTTWASPQGPGEAMSGMRSEAQSVLEMFRDLGETRGVADALVMRTWGLVSRGEARAAHVSAEEALRIAEEADYLGGRARAYHVMAVAAHEDGRLEDAVACLEKALELARLLGNSRFEATAMQFLGAAQALSGRVETGRYHLVRSLEMARAMGDRYAEVFSLMYLTRLYIALGDPEALPTVETAVALSRRHGINHHLADSLGLAGEIHLAADRTGEAISALEESVRLWRTRGWSSFLAGALETLAGAYEADGRHAAAEQARREAGELQASARDAHGSQGAPEAF</sequence>
<proteinExistence type="inferred from homology"/>
<evidence type="ECO:0000313" key="9">
    <source>
        <dbReference type="Proteomes" id="UP001165685"/>
    </source>
</evidence>
<dbReference type="InterPro" id="IPR036388">
    <property type="entry name" value="WH-like_DNA-bd_sf"/>
</dbReference>
<dbReference type="InterPro" id="IPR001867">
    <property type="entry name" value="OmpR/PhoB-type_DNA-bd"/>
</dbReference>
<dbReference type="InterPro" id="IPR011990">
    <property type="entry name" value="TPR-like_helical_dom_sf"/>
</dbReference>
<feature type="DNA-binding region" description="OmpR/PhoB-type" evidence="5">
    <location>
        <begin position="18"/>
        <end position="117"/>
    </location>
</feature>
<dbReference type="Gene3D" id="1.10.10.10">
    <property type="entry name" value="Winged helix-like DNA-binding domain superfamily/Winged helix DNA-binding domain"/>
    <property type="match status" value="1"/>
</dbReference>
<keyword evidence="4" id="KW-0804">Transcription</keyword>
<dbReference type="Pfam" id="PF00931">
    <property type="entry name" value="NB-ARC"/>
    <property type="match status" value="1"/>
</dbReference>
<evidence type="ECO:0000256" key="4">
    <source>
        <dbReference type="ARBA" id="ARBA00023163"/>
    </source>
</evidence>
<evidence type="ECO:0000313" key="8">
    <source>
        <dbReference type="EMBL" id="MDA2806472.1"/>
    </source>
</evidence>
<gene>
    <name evidence="8" type="ORF">O4U47_18315</name>
</gene>
<dbReference type="RefSeq" id="WP_270679112.1">
    <property type="nucleotide sequence ID" value="NZ_JAQFWP010000035.1"/>
</dbReference>
<dbReference type="SMART" id="SM00862">
    <property type="entry name" value="Trans_reg_C"/>
    <property type="match status" value="1"/>
</dbReference>
<dbReference type="InterPro" id="IPR005158">
    <property type="entry name" value="BTAD"/>
</dbReference>
<feature type="region of interest" description="Disordered" evidence="6">
    <location>
        <begin position="1004"/>
        <end position="1033"/>
    </location>
</feature>
<feature type="compositionally biased region" description="Basic and acidic residues" evidence="6">
    <location>
        <begin position="1004"/>
        <end position="1014"/>
    </location>
</feature>
<dbReference type="Gene3D" id="3.40.50.300">
    <property type="entry name" value="P-loop containing nucleotide triphosphate hydrolases"/>
    <property type="match status" value="1"/>
</dbReference>
<keyword evidence="9" id="KW-1185">Reference proteome</keyword>
<organism evidence="8 9">
    <name type="scientific">Nocardiopsis suaedae</name>
    <dbReference type="NCBI Taxonomy" id="3018444"/>
    <lineage>
        <taxon>Bacteria</taxon>
        <taxon>Bacillati</taxon>
        <taxon>Actinomycetota</taxon>
        <taxon>Actinomycetes</taxon>
        <taxon>Streptosporangiales</taxon>
        <taxon>Nocardiopsidaceae</taxon>
        <taxon>Nocardiopsis</taxon>
    </lineage>
</organism>